<proteinExistence type="predicted"/>
<keyword evidence="2" id="KW-1185">Reference proteome</keyword>
<dbReference type="AlphaFoldDB" id="A0AAW2FXY6"/>
<evidence type="ECO:0000313" key="1">
    <source>
        <dbReference type="EMBL" id="KAL0120834.1"/>
    </source>
</evidence>
<name>A0AAW2FXY6_9HYME</name>
<reference evidence="1 2" key="1">
    <citation type="submission" date="2023-03" db="EMBL/GenBank/DDBJ databases">
        <title>High recombination rates correlate with genetic variation in Cardiocondyla obscurior ants.</title>
        <authorList>
            <person name="Errbii M."/>
        </authorList>
    </citation>
    <scope>NUCLEOTIDE SEQUENCE [LARGE SCALE GENOMIC DNA]</scope>
    <source>
        <strain evidence="1">Alpha-2009</strain>
        <tissue evidence="1">Whole body</tissue>
    </source>
</reference>
<protein>
    <submittedName>
        <fullName evidence="1">Uncharacterized protein</fullName>
    </submittedName>
</protein>
<organism evidence="1 2">
    <name type="scientific">Cardiocondyla obscurior</name>
    <dbReference type="NCBI Taxonomy" id="286306"/>
    <lineage>
        <taxon>Eukaryota</taxon>
        <taxon>Metazoa</taxon>
        <taxon>Ecdysozoa</taxon>
        <taxon>Arthropoda</taxon>
        <taxon>Hexapoda</taxon>
        <taxon>Insecta</taxon>
        <taxon>Pterygota</taxon>
        <taxon>Neoptera</taxon>
        <taxon>Endopterygota</taxon>
        <taxon>Hymenoptera</taxon>
        <taxon>Apocrita</taxon>
        <taxon>Aculeata</taxon>
        <taxon>Formicoidea</taxon>
        <taxon>Formicidae</taxon>
        <taxon>Myrmicinae</taxon>
        <taxon>Cardiocondyla</taxon>
    </lineage>
</organism>
<accession>A0AAW2FXY6</accession>
<gene>
    <name evidence="1" type="ORF">PUN28_008482</name>
</gene>
<comment type="caution">
    <text evidence="1">The sequence shown here is derived from an EMBL/GenBank/DDBJ whole genome shotgun (WGS) entry which is preliminary data.</text>
</comment>
<evidence type="ECO:0000313" key="2">
    <source>
        <dbReference type="Proteomes" id="UP001430953"/>
    </source>
</evidence>
<dbReference type="EMBL" id="JADYXP020000007">
    <property type="protein sequence ID" value="KAL0120834.1"/>
    <property type="molecule type" value="Genomic_DNA"/>
</dbReference>
<dbReference type="Proteomes" id="UP001430953">
    <property type="component" value="Unassembled WGS sequence"/>
</dbReference>
<sequence length="226" mass="26812">MCSSRDLQLRCRELFDAWRMRRQNDLLDSSTYLTWRVCQYGVGHSVYCKLGDRVSRERQFSSWLYRFFARSNFTDVVVFLERDTVAEGRLIKCDSFFRLSANSVTFENTWIYYWGTTLSDLSSPPFISRQPPRALPLLWPRYVHLSDYRLHYALFVRRSTYACINTRYLHTYVPAPPKIAVRDVTQATGNCATLFISRLYKLKIKMHEEFIRRCLSQACFGRASLW</sequence>